<dbReference type="AlphaFoldDB" id="A0ABD3R1G7"/>
<dbReference type="EMBL" id="JABMIG020000002">
    <property type="protein sequence ID" value="KAL3805596.1"/>
    <property type="molecule type" value="Genomic_DNA"/>
</dbReference>
<sequence>MLTQQHGYKTSTKIAALNFNNRVLWKVFSPKETLLNDLMFQGLMLIQVASSQAHYQLVANPILLRSHQVWLGGL</sequence>
<accession>A0ABD3R1G7</accession>
<reference evidence="1 2" key="1">
    <citation type="journal article" date="2020" name="G3 (Bethesda)">
        <title>Improved Reference Genome for Cyclotella cryptica CCMP332, a Model for Cell Wall Morphogenesis, Salinity Adaptation, and Lipid Production in Diatoms (Bacillariophyta).</title>
        <authorList>
            <person name="Roberts W.R."/>
            <person name="Downey K.M."/>
            <person name="Ruck E.C."/>
            <person name="Traller J.C."/>
            <person name="Alverson A.J."/>
        </authorList>
    </citation>
    <scope>NUCLEOTIDE SEQUENCE [LARGE SCALE GENOMIC DNA]</scope>
    <source>
        <strain evidence="1 2">CCMP332</strain>
    </source>
</reference>
<evidence type="ECO:0000313" key="2">
    <source>
        <dbReference type="Proteomes" id="UP001516023"/>
    </source>
</evidence>
<dbReference type="Proteomes" id="UP001516023">
    <property type="component" value="Unassembled WGS sequence"/>
</dbReference>
<gene>
    <name evidence="1" type="ORF">HJC23_005840</name>
</gene>
<keyword evidence="2" id="KW-1185">Reference proteome</keyword>
<name>A0ABD3R1G7_9STRA</name>
<proteinExistence type="predicted"/>
<evidence type="ECO:0000313" key="1">
    <source>
        <dbReference type="EMBL" id="KAL3805596.1"/>
    </source>
</evidence>
<protein>
    <recommendedName>
        <fullName evidence="3">LAGLIDADG homing endonuclease</fullName>
    </recommendedName>
</protein>
<comment type="caution">
    <text evidence="1">The sequence shown here is derived from an EMBL/GenBank/DDBJ whole genome shotgun (WGS) entry which is preliminary data.</text>
</comment>
<organism evidence="1 2">
    <name type="scientific">Cyclotella cryptica</name>
    <dbReference type="NCBI Taxonomy" id="29204"/>
    <lineage>
        <taxon>Eukaryota</taxon>
        <taxon>Sar</taxon>
        <taxon>Stramenopiles</taxon>
        <taxon>Ochrophyta</taxon>
        <taxon>Bacillariophyta</taxon>
        <taxon>Coscinodiscophyceae</taxon>
        <taxon>Thalassiosirophycidae</taxon>
        <taxon>Stephanodiscales</taxon>
        <taxon>Stephanodiscaceae</taxon>
        <taxon>Cyclotella</taxon>
    </lineage>
</organism>
<evidence type="ECO:0008006" key="3">
    <source>
        <dbReference type="Google" id="ProtNLM"/>
    </source>
</evidence>